<keyword evidence="2" id="KW-0488">Methylation</keyword>
<dbReference type="InterPro" id="IPR024478">
    <property type="entry name" value="HlyB_4HB_MCP"/>
</dbReference>
<dbReference type="Pfam" id="PF00015">
    <property type="entry name" value="MCPsignal"/>
    <property type="match status" value="1"/>
</dbReference>
<reference evidence="8 9" key="1">
    <citation type="submission" date="2015-12" db="EMBL/GenBank/DDBJ databases">
        <title>Complete genome sequence of a multi-drug resistant strain Acidovorax sp. 12322-1.</title>
        <authorList>
            <person name="Ming D."/>
            <person name="Wang M."/>
            <person name="Hu S."/>
            <person name="Zhou Y."/>
            <person name="Jiang T."/>
        </authorList>
    </citation>
    <scope>NUCLEOTIDE SEQUENCE [LARGE SCALE GENOMIC DNA]</scope>
    <source>
        <strain evidence="8 9">12322-1</strain>
    </source>
</reference>
<dbReference type="Proteomes" id="UP000053300">
    <property type="component" value="Unassembled WGS sequence"/>
</dbReference>
<dbReference type="GO" id="GO:0006935">
    <property type="term" value="P:chemotaxis"/>
    <property type="evidence" value="ECO:0007669"/>
    <property type="project" value="InterPro"/>
</dbReference>
<gene>
    <name evidence="8" type="ORF">AS359_04780</name>
</gene>
<keyword evidence="5" id="KW-1133">Transmembrane helix</keyword>
<evidence type="ECO:0000256" key="4">
    <source>
        <dbReference type="PROSITE-ProRule" id="PRU00284"/>
    </source>
</evidence>
<dbReference type="GO" id="GO:0007165">
    <property type="term" value="P:signal transduction"/>
    <property type="evidence" value="ECO:0007669"/>
    <property type="project" value="UniProtKB-KW"/>
</dbReference>
<dbReference type="AlphaFoldDB" id="A0A0W7YSH7"/>
<feature type="transmembrane region" description="Helical" evidence="5">
    <location>
        <begin position="186"/>
        <end position="207"/>
    </location>
</feature>
<proteinExistence type="inferred from homology"/>
<comment type="subcellular location">
    <subcellularLocation>
        <location evidence="1">Membrane</location>
    </subcellularLocation>
</comment>
<evidence type="ECO:0000313" key="9">
    <source>
        <dbReference type="Proteomes" id="UP000053300"/>
    </source>
</evidence>
<keyword evidence="9" id="KW-1185">Reference proteome</keyword>
<dbReference type="SMART" id="SM00283">
    <property type="entry name" value="MA"/>
    <property type="match status" value="1"/>
</dbReference>
<evidence type="ECO:0000256" key="3">
    <source>
        <dbReference type="ARBA" id="ARBA00029447"/>
    </source>
</evidence>
<evidence type="ECO:0000313" key="8">
    <source>
        <dbReference type="EMBL" id="KUF38047.1"/>
    </source>
</evidence>
<feature type="domain" description="HAMP" evidence="7">
    <location>
        <begin position="208"/>
        <end position="260"/>
    </location>
</feature>
<evidence type="ECO:0000256" key="1">
    <source>
        <dbReference type="ARBA" id="ARBA00004370"/>
    </source>
</evidence>
<dbReference type="Pfam" id="PF12729">
    <property type="entry name" value="4HB_MCP_1"/>
    <property type="match status" value="1"/>
</dbReference>
<dbReference type="CDD" id="cd11386">
    <property type="entry name" value="MCP_signal"/>
    <property type="match status" value="1"/>
</dbReference>
<dbReference type="PANTHER" id="PTHR43531">
    <property type="entry name" value="PROTEIN ICFG"/>
    <property type="match status" value="1"/>
</dbReference>
<dbReference type="FunFam" id="1.10.287.950:FF:000001">
    <property type="entry name" value="Methyl-accepting chemotaxis sensory transducer"/>
    <property type="match status" value="1"/>
</dbReference>
<keyword evidence="4" id="KW-0807">Transducer</keyword>
<keyword evidence="5" id="KW-0472">Membrane</keyword>
<evidence type="ECO:0000259" key="6">
    <source>
        <dbReference type="PROSITE" id="PS50111"/>
    </source>
</evidence>
<dbReference type="InterPro" id="IPR004089">
    <property type="entry name" value="MCPsignal_dom"/>
</dbReference>
<evidence type="ECO:0000256" key="2">
    <source>
        <dbReference type="ARBA" id="ARBA00022481"/>
    </source>
</evidence>
<dbReference type="Gene3D" id="1.10.287.950">
    <property type="entry name" value="Methyl-accepting chemotaxis protein"/>
    <property type="match status" value="1"/>
</dbReference>
<organism evidence="8 9">
    <name type="scientific">Comamonas kerstersii</name>
    <dbReference type="NCBI Taxonomy" id="225992"/>
    <lineage>
        <taxon>Bacteria</taxon>
        <taxon>Pseudomonadati</taxon>
        <taxon>Pseudomonadota</taxon>
        <taxon>Betaproteobacteria</taxon>
        <taxon>Burkholderiales</taxon>
        <taxon>Comamonadaceae</taxon>
        <taxon>Comamonas</taxon>
    </lineage>
</organism>
<dbReference type="SUPFAM" id="SSF58104">
    <property type="entry name" value="Methyl-accepting chemotaxis protein (MCP) signaling domain"/>
    <property type="match status" value="1"/>
</dbReference>
<sequence length="574" mass="60963">MKIWARLASGFGVVALLIVIKSSVALWETSHLHRDFRAVVYDQYPKISELHAIKDLLGINEVALNSMLHHQDDSASVAKEAAMVQQTRQQISGLLKQLEGQITTDRGKAALEAFKEHGAKYIAVQNRYMDAVTAGRTQDARSLLLQDFSTARASYHQALDNVIAYQNHLMDASITRAADAVRSIQIAILLGTSSALIISVFMALWIIRSITRPIGQAVQVANAVAAGKLNNSIKIHGSDETAQLLQALKSMQQGLVQVVSKVREGSESVATASEQIAHGNQDLSSRTESQASALQQTAASMEELNSTVRQNADNAQQANQLALSASAVAAEGGEVVADVVRIMREINDSSTRIADIIGVIDSIAFQTNILALNAAVEAARAGEQGRGFAVVATEVRSLAGRAAQAAREIKDLIGISVDRVESGTSLADQAGKTMAKVVNAIQRVTDIMGEISAASSEQSQGVAQMGEAVTQMDHVTQQNAALVEEMAAAASSLSMQAQELLVTVEVFQLDATAVTLNVKHRGSKHASAAQPASQEAAAPVVRTSKVTAAVNTVTPRAAQLLPAKAMPDVDWESF</sequence>
<accession>A0A0W7YSH7</accession>
<dbReference type="PRINTS" id="PR00260">
    <property type="entry name" value="CHEMTRNSDUCR"/>
</dbReference>
<comment type="similarity">
    <text evidence="3">Belongs to the methyl-accepting chemotaxis (MCP) protein family.</text>
</comment>
<dbReference type="PROSITE" id="PS50885">
    <property type="entry name" value="HAMP"/>
    <property type="match status" value="1"/>
</dbReference>
<dbReference type="CDD" id="cd19411">
    <property type="entry name" value="MCP2201-like_sensor"/>
    <property type="match status" value="1"/>
</dbReference>
<dbReference type="STRING" id="225992.B5M06_12730"/>
<dbReference type="InterPro" id="IPR051310">
    <property type="entry name" value="MCP_chemotaxis"/>
</dbReference>
<dbReference type="InterPro" id="IPR004090">
    <property type="entry name" value="Chemotax_Me-accpt_rcpt"/>
</dbReference>
<protein>
    <submittedName>
        <fullName evidence="8">Chemotaxis protein</fullName>
    </submittedName>
</protein>
<dbReference type="InterPro" id="IPR003660">
    <property type="entry name" value="HAMP_dom"/>
</dbReference>
<keyword evidence="5" id="KW-0812">Transmembrane</keyword>
<dbReference type="GO" id="GO:0004888">
    <property type="term" value="F:transmembrane signaling receptor activity"/>
    <property type="evidence" value="ECO:0007669"/>
    <property type="project" value="InterPro"/>
</dbReference>
<name>A0A0W7YSH7_9BURK</name>
<feature type="domain" description="Methyl-accepting transducer" evidence="6">
    <location>
        <begin position="265"/>
        <end position="494"/>
    </location>
</feature>
<comment type="caution">
    <text evidence="8">The sequence shown here is derived from an EMBL/GenBank/DDBJ whole genome shotgun (WGS) entry which is preliminary data.</text>
</comment>
<dbReference type="SMART" id="SM00304">
    <property type="entry name" value="HAMP"/>
    <property type="match status" value="1"/>
</dbReference>
<dbReference type="PROSITE" id="PS50111">
    <property type="entry name" value="CHEMOTAXIS_TRANSDUC_2"/>
    <property type="match status" value="1"/>
</dbReference>
<evidence type="ECO:0000256" key="5">
    <source>
        <dbReference type="SAM" id="Phobius"/>
    </source>
</evidence>
<dbReference type="EMBL" id="LPXH01000041">
    <property type="protein sequence ID" value="KUF38047.1"/>
    <property type="molecule type" value="Genomic_DNA"/>
</dbReference>
<evidence type="ECO:0000259" key="7">
    <source>
        <dbReference type="PROSITE" id="PS50885"/>
    </source>
</evidence>
<dbReference type="PANTHER" id="PTHR43531:SF14">
    <property type="entry name" value="METHYL-ACCEPTING CHEMOTAXIS PROTEIN I-RELATED"/>
    <property type="match status" value="1"/>
</dbReference>
<dbReference type="InterPro" id="IPR047347">
    <property type="entry name" value="YvaQ-like_sensor"/>
</dbReference>
<dbReference type="GO" id="GO:0005886">
    <property type="term" value="C:plasma membrane"/>
    <property type="evidence" value="ECO:0007669"/>
    <property type="project" value="TreeGrafter"/>
</dbReference>
<dbReference type="Pfam" id="PF00672">
    <property type="entry name" value="HAMP"/>
    <property type="match status" value="1"/>
</dbReference>